<dbReference type="Gene3D" id="1.10.443.10">
    <property type="entry name" value="Intergrase catalytic core"/>
    <property type="match status" value="1"/>
</dbReference>
<dbReference type="InterPro" id="IPR010998">
    <property type="entry name" value="Integrase_recombinase_N"/>
</dbReference>
<dbReference type="GO" id="GO:0006310">
    <property type="term" value="P:DNA recombination"/>
    <property type="evidence" value="ECO:0007669"/>
    <property type="project" value="UniProtKB-KW"/>
</dbReference>
<proteinExistence type="inferred from homology"/>
<gene>
    <name evidence="8" type="ORF">CXT95_00955</name>
</gene>
<protein>
    <recommendedName>
        <fullName evidence="10">Tyr recombinase domain-containing protein</fullName>
    </recommendedName>
</protein>
<feature type="domain" description="Tyr recombinase" evidence="6">
    <location>
        <begin position="198"/>
        <end position="387"/>
    </location>
</feature>
<dbReference type="InterPro" id="IPR002104">
    <property type="entry name" value="Integrase_catalytic"/>
</dbReference>
<dbReference type="GO" id="GO:0015074">
    <property type="term" value="P:DNA integration"/>
    <property type="evidence" value="ECO:0007669"/>
    <property type="project" value="UniProtKB-KW"/>
</dbReference>
<comment type="caution">
    <text evidence="8">The sequence shown here is derived from an EMBL/GenBank/DDBJ whole genome shotgun (WGS) entry which is preliminary data.</text>
</comment>
<sequence length="395" mass="44661">MAGIIKRNNKWVAVFRSLDGKELRKTTGIDVVPRALLPGANKKSVMSQNEARARLVAQEMEKEARYGVFDLDKVKAIAGDQAGVLKATMNGMTVSRFLFDWLDGRKNKKRAYERDGMAVRRLLAYLGDRRNMPLGALNKGMAKDFVETELERVSAGTVIRYVSTLSTAFNVAVDREILSRNPFRGVMPSRSDHQAEKQLRGAFTMEEVNTIIECFPDEWPDLVRVCLYTGGQRLGDLATLKWEQIDLKNSFLFMTTQKSRRRMNKPIIQPLKEVLERRLLNRVNDYVFPLAALRHAHAGGRSDKLSTEFTTLLKTYGIIREMPGEVRGDRHRLSEKSFHSLRATAVTVLRLAGVSPDLCRFIVGHDSEEIERVYFRPDSADVQAAMSKIAVGVAR</sequence>
<dbReference type="InterPro" id="IPR011010">
    <property type="entry name" value="DNA_brk_join_enz"/>
</dbReference>
<evidence type="ECO:0000313" key="8">
    <source>
        <dbReference type="EMBL" id="PND05023.1"/>
    </source>
</evidence>
<dbReference type="InterPro" id="IPR044068">
    <property type="entry name" value="CB"/>
</dbReference>
<dbReference type="GO" id="GO:0003677">
    <property type="term" value="F:DNA binding"/>
    <property type="evidence" value="ECO:0007669"/>
    <property type="project" value="UniProtKB-UniRule"/>
</dbReference>
<evidence type="ECO:0000256" key="1">
    <source>
        <dbReference type="ARBA" id="ARBA00008857"/>
    </source>
</evidence>
<organism evidence="8 9">
    <name type="scientific">Akkermansia muciniphila</name>
    <dbReference type="NCBI Taxonomy" id="239935"/>
    <lineage>
        <taxon>Bacteria</taxon>
        <taxon>Pseudomonadati</taxon>
        <taxon>Verrucomicrobiota</taxon>
        <taxon>Verrucomicrobiia</taxon>
        <taxon>Verrucomicrobiales</taxon>
        <taxon>Akkermansiaceae</taxon>
        <taxon>Akkermansia</taxon>
    </lineage>
</organism>
<evidence type="ECO:0000259" key="6">
    <source>
        <dbReference type="PROSITE" id="PS51898"/>
    </source>
</evidence>
<keyword evidence="3 5" id="KW-0238">DNA-binding</keyword>
<dbReference type="PROSITE" id="PS51900">
    <property type="entry name" value="CB"/>
    <property type="match status" value="1"/>
</dbReference>
<dbReference type="InterPro" id="IPR025269">
    <property type="entry name" value="SAM-like_dom"/>
</dbReference>
<dbReference type="Gene3D" id="1.10.150.130">
    <property type="match status" value="1"/>
</dbReference>
<dbReference type="PANTHER" id="PTHR30629">
    <property type="entry name" value="PROPHAGE INTEGRASE"/>
    <property type="match status" value="1"/>
</dbReference>
<evidence type="ECO:0000256" key="2">
    <source>
        <dbReference type="ARBA" id="ARBA00022908"/>
    </source>
</evidence>
<keyword evidence="2" id="KW-0229">DNA integration</keyword>
<evidence type="ECO:0000256" key="4">
    <source>
        <dbReference type="ARBA" id="ARBA00023172"/>
    </source>
</evidence>
<dbReference type="InterPro" id="IPR050808">
    <property type="entry name" value="Phage_Integrase"/>
</dbReference>
<dbReference type="RefSeq" id="WP_102747927.1">
    <property type="nucleotide sequence ID" value="NZ_PJLB01000004.1"/>
</dbReference>
<dbReference type="SUPFAM" id="SSF56349">
    <property type="entry name" value="DNA breaking-rejoining enzymes"/>
    <property type="match status" value="1"/>
</dbReference>
<dbReference type="EMBL" id="PJLB01000004">
    <property type="protein sequence ID" value="PND05023.1"/>
    <property type="molecule type" value="Genomic_DNA"/>
</dbReference>
<dbReference type="Pfam" id="PF00589">
    <property type="entry name" value="Phage_integrase"/>
    <property type="match status" value="1"/>
</dbReference>
<evidence type="ECO:0000256" key="3">
    <source>
        <dbReference type="ARBA" id="ARBA00023125"/>
    </source>
</evidence>
<evidence type="ECO:0008006" key="10">
    <source>
        <dbReference type="Google" id="ProtNLM"/>
    </source>
</evidence>
<accession>A0AAX0WLT1</accession>
<dbReference type="PROSITE" id="PS51898">
    <property type="entry name" value="TYR_RECOMBINASE"/>
    <property type="match status" value="1"/>
</dbReference>
<evidence type="ECO:0000256" key="5">
    <source>
        <dbReference type="PROSITE-ProRule" id="PRU01248"/>
    </source>
</evidence>
<dbReference type="AlphaFoldDB" id="A0AAX0WLT1"/>
<evidence type="ECO:0000313" key="9">
    <source>
        <dbReference type="Proteomes" id="UP000236075"/>
    </source>
</evidence>
<name>A0AAX0WLT1_9BACT</name>
<comment type="similarity">
    <text evidence="1">Belongs to the 'phage' integrase family.</text>
</comment>
<dbReference type="PANTHER" id="PTHR30629:SF2">
    <property type="entry name" value="PROPHAGE INTEGRASE INTS-RELATED"/>
    <property type="match status" value="1"/>
</dbReference>
<keyword evidence="4" id="KW-0233">DNA recombination</keyword>
<dbReference type="Pfam" id="PF13102">
    <property type="entry name" value="Phage_int_SAM_5"/>
    <property type="match status" value="1"/>
</dbReference>
<evidence type="ECO:0000259" key="7">
    <source>
        <dbReference type="PROSITE" id="PS51900"/>
    </source>
</evidence>
<dbReference type="Proteomes" id="UP000236075">
    <property type="component" value="Unassembled WGS sequence"/>
</dbReference>
<reference evidence="8 9" key="1">
    <citation type="journal article" date="2017" name="BMC Genomics">
        <title>Genome sequencing of 39 Akkermansia muciniphila isolates reveals its population structure, genomic and functional diverisity, and global distribution in mammalian gut microbiotas.</title>
        <authorList>
            <person name="Guo X."/>
            <person name="Li S."/>
            <person name="Zhang J."/>
            <person name="Wu F."/>
            <person name="Li X."/>
            <person name="Wu D."/>
            <person name="Zhang M."/>
            <person name="Ou Z."/>
            <person name="Jie Z."/>
            <person name="Yan Q."/>
            <person name="Li P."/>
            <person name="Yi J."/>
            <person name="Peng Y."/>
        </authorList>
    </citation>
    <scope>NUCLEOTIDE SEQUENCE [LARGE SCALE GENOMIC DNA]</scope>
    <source>
        <strain evidence="8 9">GP28</strain>
    </source>
</reference>
<feature type="domain" description="Core-binding (CB)" evidence="7">
    <location>
        <begin position="92"/>
        <end position="173"/>
    </location>
</feature>
<dbReference type="InterPro" id="IPR013762">
    <property type="entry name" value="Integrase-like_cat_sf"/>
</dbReference>